<dbReference type="Pfam" id="PF00436">
    <property type="entry name" value="SSB"/>
    <property type="match status" value="1"/>
</dbReference>
<feature type="region of interest" description="Disordered" evidence="3">
    <location>
        <begin position="151"/>
        <end position="242"/>
    </location>
</feature>
<dbReference type="RefSeq" id="WP_022863715.1">
    <property type="nucleotide sequence ID" value="NZ_ATVG01000015.1"/>
</dbReference>
<dbReference type="CDD" id="cd04496">
    <property type="entry name" value="SSB_OBF"/>
    <property type="match status" value="1"/>
</dbReference>
<dbReference type="EMBL" id="CP063189">
    <property type="protein sequence ID" value="WCZ33051.1"/>
    <property type="molecule type" value="Genomic_DNA"/>
</dbReference>
<keyword evidence="1 2" id="KW-0238">DNA-binding</keyword>
<gene>
    <name evidence="4" type="primary">ssb1</name>
    <name evidence="4" type="ORF">CMASS_08115</name>
</gene>
<evidence type="ECO:0000256" key="2">
    <source>
        <dbReference type="PROSITE-ProRule" id="PRU00252"/>
    </source>
</evidence>
<evidence type="ECO:0000313" key="4">
    <source>
        <dbReference type="EMBL" id="WCZ33051.1"/>
    </source>
</evidence>
<keyword evidence="5" id="KW-1185">Reference proteome</keyword>
<accession>A0ABY7U8M9</accession>
<name>A0ABY7U8M9_9CORY</name>
<feature type="compositionally biased region" description="Low complexity" evidence="3">
    <location>
        <begin position="179"/>
        <end position="194"/>
    </location>
</feature>
<dbReference type="SUPFAM" id="SSF50249">
    <property type="entry name" value="Nucleic acid-binding proteins"/>
    <property type="match status" value="1"/>
</dbReference>
<sequence>MSQHPITLTGRLTETPTLSKINTDMYKVTFRVASSKRRKTDQGWNDFDPLFIGVEAWGQFAINIRASLEKGMPVVVVGSLCSSEWQDRETGQNRSRIVIKAQYVGLDLNHHVIGSKRIAVTHNLAGVNMGDTDEQEFPIDRDFTVPDSAALGDATSAENSSPAAVGDSAADSAADRRAAAMSAASMHSAAAGAAREPEPETEPDAGYGPEPAAAEREAAEREAAEREEMGTRSRIEEAAAPY</sequence>
<dbReference type="GO" id="GO:0003677">
    <property type="term" value="F:DNA binding"/>
    <property type="evidence" value="ECO:0007669"/>
    <property type="project" value="UniProtKB-KW"/>
</dbReference>
<feature type="compositionally biased region" description="Basic and acidic residues" evidence="3">
    <location>
        <begin position="213"/>
        <end position="242"/>
    </location>
</feature>
<dbReference type="Gene3D" id="2.40.50.140">
    <property type="entry name" value="Nucleic acid-binding proteins"/>
    <property type="match status" value="1"/>
</dbReference>
<evidence type="ECO:0000256" key="3">
    <source>
        <dbReference type="SAM" id="MobiDB-lite"/>
    </source>
</evidence>
<protein>
    <submittedName>
        <fullName evidence="4">Single-stranded DNA-binding protein</fullName>
    </submittedName>
</protein>
<dbReference type="Proteomes" id="UP001220064">
    <property type="component" value="Chromosome"/>
</dbReference>
<dbReference type="InterPro" id="IPR012340">
    <property type="entry name" value="NA-bd_OB-fold"/>
</dbReference>
<dbReference type="PROSITE" id="PS50935">
    <property type="entry name" value="SSB"/>
    <property type="match status" value="1"/>
</dbReference>
<evidence type="ECO:0000313" key="5">
    <source>
        <dbReference type="Proteomes" id="UP001220064"/>
    </source>
</evidence>
<organism evidence="4 5">
    <name type="scientific">Corynebacterium massiliense DSM 45435</name>
    <dbReference type="NCBI Taxonomy" id="1121364"/>
    <lineage>
        <taxon>Bacteria</taxon>
        <taxon>Bacillati</taxon>
        <taxon>Actinomycetota</taxon>
        <taxon>Actinomycetes</taxon>
        <taxon>Mycobacteriales</taxon>
        <taxon>Corynebacteriaceae</taxon>
        <taxon>Corynebacterium</taxon>
    </lineage>
</organism>
<reference evidence="4 5" key="1">
    <citation type="submission" date="2020-10" db="EMBL/GenBank/DDBJ databases">
        <title>Complete genome sequence of Corynebacterium massiliense DSM 45435, type strain of Corynebacterium massiliense.</title>
        <authorList>
            <person name="Busche T."/>
            <person name="Kalinowski J."/>
            <person name="Ruckert C."/>
        </authorList>
    </citation>
    <scope>NUCLEOTIDE SEQUENCE [LARGE SCALE GENOMIC DNA]</scope>
    <source>
        <strain evidence="4 5">DSM 45435</strain>
    </source>
</reference>
<feature type="compositionally biased region" description="Low complexity" evidence="3">
    <location>
        <begin position="160"/>
        <end position="172"/>
    </location>
</feature>
<proteinExistence type="predicted"/>
<dbReference type="InterPro" id="IPR000424">
    <property type="entry name" value="Primosome_PriB/ssb"/>
</dbReference>
<evidence type="ECO:0000256" key="1">
    <source>
        <dbReference type="ARBA" id="ARBA00023125"/>
    </source>
</evidence>